<keyword evidence="6" id="KW-1185">Reference proteome</keyword>
<keyword evidence="1" id="KW-0732">Signal</keyword>
<evidence type="ECO:0000259" key="2">
    <source>
        <dbReference type="Pfam" id="PF13229"/>
    </source>
</evidence>
<name>A0A1Q2MEP9_9BACT</name>
<dbReference type="InterPro" id="IPR039448">
    <property type="entry name" value="Beta_helix"/>
</dbReference>
<feature type="signal peptide" evidence="1">
    <location>
        <begin position="1"/>
        <end position="20"/>
    </location>
</feature>
<reference evidence="6" key="1">
    <citation type="submission" date="2017-02" db="EMBL/GenBank/DDBJ databases">
        <title>Comparative genomics and description of representatives of a novel lineage of planctomycetes thriving in anoxic sediments.</title>
        <authorList>
            <person name="Spring S."/>
            <person name="Bunk B."/>
            <person name="Sproer C."/>
        </authorList>
    </citation>
    <scope>NUCLEOTIDE SEQUENCE [LARGE SCALE GENOMIC DNA]</scope>
    <source>
        <strain evidence="6">SM-Chi-D1</strain>
    </source>
</reference>
<dbReference type="OrthoDB" id="227157at2"/>
<dbReference type="InterPro" id="IPR012334">
    <property type="entry name" value="Pectin_lyas_fold"/>
</dbReference>
<dbReference type="Pfam" id="PF13290">
    <property type="entry name" value="CHB_HEX_C_1"/>
    <property type="match status" value="1"/>
</dbReference>
<dbReference type="AlphaFoldDB" id="A0A1Q2MEP9"/>
<evidence type="ECO:0000313" key="5">
    <source>
        <dbReference type="EMBL" id="AQQ71018.1"/>
    </source>
</evidence>
<feature type="domain" description="GH141-like insertion" evidence="4">
    <location>
        <begin position="128"/>
        <end position="273"/>
    </location>
</feature>
<dbReference type="KEGG" id="pbas:SMSP2_01382"/>
<dbReference type="Proteomes" id="UP000188181">
    <property type="component" value="Chromosome"/>
</dbReference>
<dbReference type="SMART" id="SM00710">
    <property type="entry name" value="PbH1"/>
    <property type="match status" value="6"/>
</dbReference>
<feature type="domain" description="GH29D-like beta-sandwich" evidence="3">
    <location>
        <begin position="753"/>
        <end position="803"/>
    </location>
</feature>
<dbReference type="Pfam" id="PF13229">
    <property type="entry name" value="Beta_helix"/>
    <property type="match status" value="1"/>
</dbReference>
<gene>
    <name evidence="5" type="ORF">SMSP2_01382</name>
</gene>
<evidence type="ECO:0000259" key="4">
    <source>
        <dbReference type="Pfam" id="PF21231"/>
    </source>
</evidence>
<dbReference type="STRING" id="1851148.SMSP2_01382"/>
<protein>
    <submittedName>
        <fullName evidence="5">Uncharacterized protein</fullName>
    </submittedName>
</protein>
<dbReference type="RefSeq" id="WP_146683238.1">
    <property type="nucleotide sequence ID" value="NZ_CP019646.1"/>
</dbReference>
<dbReference type="PANTHER" id="PTHR36453">
    <property type="entry name" value="SECRETED PROTEIN-RELATED"/>
    <property type="match status" value="1"/>
</dbReference>
<evidence type="ECO:0000259" key="3">
    <source>
        <dbReference type="Pfam" id="PF13290"/>
    </source>
</evidence>
<dbReference type="InterPro" id="IPR006626">
    <property type="entry name" value="PbH1"/>
</dbReference>
<dbReference type="Gene3D" id="2.160.20.10">
    <property type="entry name" value="Single-stranded right-handed beta-helix, Pectin lyase-like"/>
    <property type="match status" value="2"/>
</dbReference>
<feature type="chain" id="PRO_5012410964" evidence="1">
    <location>
        <begin position="21"/>
        <end position="819"/>
    </location>
</feature>
<accession>A0A1Q2MEP9</accession>
<evidence type="ECO:0000256" key="1">
    <source>
        <dbReference type="SAM" id="SignalP"/>
    </source>
</evidence>
<dbReference type="InterPro" id="IPR059177">
    <property type="entry name" value="GH29D-like_dom"/>
</dbReference>
<proteinExistence type="predicted"/>
<dbReference type="InterPro" id="IPR048482">
    <property type="entry name" value="GH141_ins"/>
</dbReference>
<organism evidence="5 6">
    <name type="scientific">Limihaloglobus sulfuriphilus</name>
    <dbReference type="NCBI Taxonomy" id="1851148"/>
    <lineage>
        <taxon>Bacteria</taxon>
        <taxon>Pseudomonadati</taxon>
        <taxon>Planctomycetota</taxon>
        <taxon>Phycisphaerae</taxon>
        <taxon>Sedimentisphaerales</taxon>
        <taxon>Sedimentisphaeraceae</taxon>
        <taxon>Limihaloglobus</taxon>
    </lineage>
</organism>
<dbReference type="EMBL" id="CP019646">
    <property type="protein sequence ID" value="AQQ71018.1"/>
    <property type="molecule type" value="Genomic_DNA"/>
</dbReference>
<dbReference type="InterPro" id="IPR011050">
    <property type="entry name" value="Pectin_lyase_fold/virulence"/>
</dbReference>
<feature type="domain" description="Right handed beta helix" evidence="2">
    <location>
        <begin position="346"/>
        <end position="456"/>
    </location>
</feature>
<dbReference type="PANTHER" id="PTHR36453:SF1">
    <property type="entry name" value="RIGHT HANDED BETA HELIX DOMAIN-CONTAINING PROTEIN"/>
    <property type="match status" value="1"/>
</dbReference>
<sequence length="819" mass="92427" precursor="true">MRNKILSLLLFFYFVTISHAALEYYVSPDGGDTNPGTFGKPFATIQKARDTIRSLENKPEEIIVYLRAGTYRVSDTIVFSVEDSASSGGRISYQAYKTEVPVITSKKLITQWQKADLSDQNLQSPAKGKVWVAQIDKGVDFKSLYSGGVMLPRARSAGFSPVRSKKGSSDVKSLTVPEDFDLRRWSNYKEVEVLIRPTFAWSMNILPVDDIDIASRQVTTKVGGTYPLEPQPQWSIDAHGISYTCWFENALEFLDEPGEWVLDSDAGKLYLWPLDGEKPDGIEFPQCVEIVRVEGTSREAKPTDQVVTGLEFKGITFTGNDRYTWKDAEPSFQHDWSAVDQANAMLRLRCAGDCVIEDCEFINGATAGVRVDLHAQGNRIEGNRFSYLGEHGIALCGYGPGTKDVSRGNKVLNNRIDHIGRIYWYAFGIYIAQSGENLIANNLIHNVPFVGITLSGCRDFNYQRPRNGEGYRSVRWQDISDQNRKMLQEAYGRHKEMTDFFLSYLHARDNVIQDNEIFAAVETMGDGNAIYLSGAGTGNLIKRNYVHHILSEGIQTALRPDDLQEQTTFTENIVYKCTYGAVEHKHNNDYINNVFACIYPTNIHGREWNNWAYVLFGRGPNTGSRLQRNIFYDTSEDPRFYFCRGNSPMDDSIVDNNIYWCTDNPASAVKQLKELQEAGHDRHSVSADPMFVDIDNGNFMFKPASPAFELGIRPIDTPNIGLQSPWKERLVGRKIINTRIFPSSRYIRPQQSFKVSIRCDDSDAVIRYTTDGSEPSESSQQYFSPLKFEDPVYIRARAFKAGAVDLYGAAEFYALKGGH</sequence>
<dbReference type="SUPFAM" id="SSF51126">
    <property type="entry name" value="Pectin lyase-like"/>
    <property type="match status" value="2"/>
</dbReference>
<evidence type="ECO:0000313" key="6">
    <source>
        <dbReference type="Proteomes" id="UP000188181"/>
    </source>
</evidence>
<dbReference type="Pfam" id="PF21231">
    <property type="entry name" value="GH141_M"/>
    <property type="match status" value="1"/>
</dbReference>